<reference evidence="1 2" key="1">
    <citation type="journal article" date="2010" name="Stand. Genomic Sci.">
        <title>Complete genome sequence of Coraliomargarita akajimensis type strain (04OKA010-24).</title>
        <authorList>
            <person name="Mavromatis K."/>
            <person name="Abt B."/>
            <person name="Brambilla E."/>
            <person name="Lapidus A."/>
            <person name="Copeland A."/>
            <person name="Deshpande S."/>
            <person name="Nolan M."/>
            <person name="Lucas S."/>
            <person name="Tice H."/>
            <person name="Cheng J.F."/>
            <person name="Han C."/>
            <person name="Detter J.C."/>
            <person name="Woyke T."/>
            <person name="Goodwin L."/>
            <person name="Pitluck S."/>
            <person name="Held B."/>
            <person name="Brettin T."/>
            <person name="Tapia R."/>
            <person name="Ivanova N."/>
            <person name="Mikhailova N."/>
            <person name="Pati A."/>
            <person name="Liolios K."/>
            <person name="Chen A."/>
            <person name="Palaniappan K."/>
            <person name="Land M."/>
            <person name="Hauser L."/>
            <person name="Chang Y.J."/>
            <person name="Jeffries C.D."/>
            <person name="Rohde M."/>
            <person name="Goker M."/>
            <person name="Bristow J."/>
            <person name="Eisen J.A."/>
            <person name="Markowitz V."/>
            <person name="Hugenholtz P."/>
            <person name="Klenk H.P."/>
            <person name="Kyrpides N.C."/>
        </authorList>
    </citation>
    <scope>NUCLEOTIDE SEQUENCE [LARGE SCALE GENOMIC DNA]</scope>
    <source>
        <strain evidence="2">DSM 45221 / IAM 15411 / JCM 23193 / KCTC 12865</strain>
    </source>
</reference>
<organism evidence="1 2">
    <name type="scientific">Coraliomargarita akajimensis (strain DSM 45221 / IAM 15411 / JCM 23193 / KCTC 12865 / 04OKA010-24)</name>
    <dbReference type="NCBI Taxonomy" id="583355"/>
    <lineage>
        <taxon>Bacteria</taxon>
        <taxon>Pseudomonadati</taxon>
        <taxon>Verrucomicrobiota</taxon>
        <taxon>Opitutia</taxon>
        <taxon>Puniceicoccales</taxon>
        <taxon>Coraliomargaritaceae</taxon>
        <taxon>Coraliomargarita</taxon>
    </lineage>
</organism>
<dbReference type="eggNOG" id="COG3688">
    <property type="taxonomic scope" value="Bacteria"/>
</dbReference>
<dbReference type="AlphaFoldDB" id="D5EQC5"/>
<dbReference type="InterPro" id="IPR010298">
    <property type="entry name" value="YacP-like"/>
</dbReference>
<dbReference type="STRING" id="583355.Caka_0870"/>
<dbReference type="Pfam" id="PF05991">
    <property type="entry name" value="NYN_YacP"/>
    <property type="match status" value="1"/>
</dbReference>
<evidence type="ECO:0000313" key="2">
    <source>
        <dbReference type="Proteomes" id="UP000000925"/>
    </source>
</evidence>
<evidence type="ECO:0000313" key="1">
    <source>
        <dbReference type="EMBL" id="ADE53893.1"/>
    </source>
</evidence>
<dbReference type="KEGG" id="caa:Caka_0870"/>
<keyword evidence="2" id="KW-1185">Reference proteome</keyword>
<evidence type="ECO:0008006" key="3">
    <source>
        <dbReference type="Google" id="ProtNLM"/>
    </source>
</evidence>
<dbReference type="HOGENOM" id="CLU_1624336_0_0_0"/>
<dbReference type="PANTHER" id="PTHR34547:SF1">
    <property type="entry name" value="YACP-LIKE NYN DOMAIN PROTEIN"/>
    <property type="match status" value="1"/>
</dbReference>
<protein>
    <recommendedName>
        <fullName evidence="3">YacP-like NYN domain protein</fullName>
    </recommendedName>
</protein>
<name>D5EQC5_CORAD</name>
<gene>
    <name evidence="1" type="ordered locus">Caka_0870</name>
</gene>
<dbReference type="EMBL" id="CP001998">
    <property type="protein sequence ID" value="ADE53893.1"/>
    <property type="molecule type" value="Genomic_DNA"/>
</dbReference>
<dbReference type="PANTHER" id="PTHR34547">
    <property type="entry name" value="YACP-LIKE NYN DOMAIN PROTEIN"/>
    <property type="match status" value="1"/>
</dbReference>
<dbReference type="Proteomes" id="UP000000925">
    <property type="component" value="Chromosome"/>
</dbReference>
<proteinExistence type="predicted"/>
<sequence length="163" mass="18081">MAGARYLLIDAYNVICATDHLRDQLAGNLDGVRDQLAEQARAILDAEGVRVAMILDSPNDQLQVEHPFGSDRFEYLYAPAALAADGVIERIIQRASSPGDVTVVSNDNMIREATRARGAIALRPEELFEWIDACERRLSADARRRSQANAKDFRNGLDIELDL</sequence>
<accession>D5EQC5</accession>